<sequence length="52" mass="5639">NFVPITFCPALLPVDGAARTFRNEKQDGQSGLTVRARTVAFPLTGTDKPRHA</sequence>
<dbReference type="AlphaFoldDB" id="A0A4Y2UEM1"/>
<evidence type="ECO:0000313" key="1">
    <source>
        <dbReference type="EMBL" id="GBN98121.1"/>
    </source>
</evidence>
<reference evidence="2 4" key="1">
    <citation type="journal article" date="2019" name="Sci. Rep.">
        <title>Orb-weaving spider Araneus ventricosus genome elucidates the spidroin gene catalogue.</title>
        <authorList>
            <person name="Kono N."/>
            <person name="Nakamura H."/>
            <person name="Ohtoshi R."/>
            <person name="Moran D.A.P."/>
            <person name="Shinohara A."/>
            <person name="Yoshida Y."/>
            <person name="Fujiwara M."/>
            <person name="Mori M."/>
            <person name="Tomita M."/>
            <person name="Arakawa K."/>
        </authorList>
    </citation>
    <scope>NUCLEOTIDE SEQUENCE [LARGE SCALE GENOMIC DNA]</scope>
</reference>
<keyword evidence="4" id="KW-1185">Reference proteome</keyword>
<proteinExistence type="predicted"/>
<feature type="non-terminal residue" evidence="2">
    <location>
        <position position="1"/>
    </location>
</feature>
<accession>A0A4Y2UEM1</accession>
<evidence type="ECO:0000313" key="2">
    <source>
        <dbReference type="EMBL" id="GBO10066.1"/>
    </source>
</evidence>
<dbReference type="EMBL" id="BGPR01027542">
    <property type="protein sequence ID" value="GBN98121.1"/>
    <property type="molecule type" value="Genomic_DNA"/>
</dbReference>
<dbReference type="EMBL" id="BGPR01035309">
    <property type="protein sequence ID" value="GBO10066.1"/>
    <property type="molecule type" value="Genomic_DNA"/>
</dbReference>
<evidence type="ECO:0000313" key="3">
    <source>
        <dbReference type="EMBL" id="GBO12643.1"/>
    </source>
</evidence>
<evidence type="ECO:0000313" key="4">
    <source>
        <dbReference type="Proteomes" id="UP000499080"/>
    </source>
</evidence>
<organism evidence="2 4">
    <name type="scientific">Araneus ventricosus</name>
    <name type="common">Orbweaver spider</name>
    <name type="synonym">Epeira ventricosa</name>
    <dbReference type="NCBI Taxonomy" id="182803"/>
    <lineage>
        <taxon>Eukaryota</taxon>
        <taxon>Metazoa</taxon>
        <taxon>Ecdysozoa</taxon>
        <taxon>Arthropoda</taxon>
        <taxon>Chelicerata</taxon>
        <taxon>Arachnida</taxon>
        <taxon>Araneae</taxon>
        <taxon>Araneomorphae</taxon>
        <taxon>Entelegynae</taxon>
        <taxon>Araneoidea</taxon>
        <taxon>Araneidae</taxon>
        <taxon>Araneus</taxon>
    </lineage>
</organism>
<name>A0A4Y2UEM1_ARAVE</name>
<dbReference type="Proteomes" id="UP000499080">
    <property type="component" value="Unassembled WGS sequence"/>
</dbReference>
<protein>
    <submittedName>
        <fullName evidence="2">Uncharacterized protein</fullName>
    </submittedName>
</protein>
<gene>
    <name evidence="1" type="ORF">AVEN_116456_1</name>
    <name evidence="2" type="ORF">AVEN_17226_1</name>
    <name evidence="3" type="ORF">AVEN_69698_1</name>
</gene>
<comment type="caution">
    <text evidence="2">The sequence shown here is derived from an EMBL/GenBank/DDBJ whole genome shotgun (WGS) entry which is preliminary data.</text>
</comment>
<dbReference type="EMBL" id="BGPR01037121">
    <property type="protein sequence ID" value="GBO12643.1"/>
    <property type="molecule type" value="Genomic_DNA"/>
</dbReference>